<proteinExistence type="predicted"/>
<gene>
    <name evidence="2" type="ORF">TPC1_14392</name>
</gene>
<keyword evidence="1" id="KW-0812">Transmembrane</keyword>
<accession>A0A146K928</accession>
<protein>
    <submittedName>
        <fullName evidence="2">Uncharacterized protein</fullName>
    </submittedName>
</protein>
<feature type="non-terminal residue" evidence="2">
    <location>
        <position position="1"/>
    </location>
</feature>
<reference evidence="2" key="1">
    <citation type="submission" date="2015-07" db="EMBL/GenBank/DDBJ databases">
        <title>Adaptation to a free-living lifestyle via gene acquisitions in the diplomonad Trepomonas sp. PC1.</title>
        <authorList>
            <person name="Xu F."/>
            <person name="Jerlstrom-Hultqvist J."/>
            <person name="Kolisko M."/>
            <person name="Simpson A.G.B."/>
            <person name="Roger A.J."/>
            <person name="Svard S.G."/>
            <person name="Andersson J.O."/>
        </authorList>
    </citation>
    <scope>NUCLEOTIDE SEQUENCE</scope>
    <source>
        <strain evidence="2">PC1</strain>
    </source>
</reference>
<dbReference type="EMBL" id="GDID01003244">
    <property type="protein sequence ID" value="JAP93362.1"/>
    <property type="molecule type" value="Transcribed_RNA"/>
</dbReference>
<keyword evidence="1" id="KW-0472">Membrane</keyword>
<evidence type="ECO:0000256" key="1">
    <source>
        <dbReference type="SAM" id="Phobius"/>
    </source>
</evidence>
<keyword evidence="1" id="KW-1133">Transmembrane helix</keyword>
<organism evidence="2">
    <name type="scientific">Trepomonas sp. PC1</name>
    <dbReference type="NCBI Taxonomy" id="1076344"/>
    <lineage>
        <taxon>Eukaryota</taxon>
        <taxon>Metamonada</taxon>
        <taxon>Diplomonadida</taxon>
        <taxon>Hexamitidae</taxon>
        <taxon>Hexamitinae</taxon>
        <taxon>Trepomonas</taxon>
    </lineage>
</organism>
<evidence type="ECO:0000313" key="2">
    <source>
        <dbReference type="EMBL" id="JAP93362.1"/>
    </source>
</evidence>
<name>A0A146K928_9EUKA</name>
<sequence length="1463" mass="165112">IDIKQGQVVNVDNNANPIYYKVVIPYSNIDTDIGIMVDEGSGIAIAVCRTLNVDCAIDEPADAELGNREYYYSQVMHHTFPKVDDYYVRISCPDPTNCKGHFSINTAFLLMDHTYTAIKPQSWHGDIAKPSMQLMFYSCPESQGAPQPVTITIQNQVSKFYYSKDPTVGFPDPSDCIESQLTFCDKPMNAVNLEAGLWKIYIVFQTQITVDIVPVQKQFIHHTITGEAFFDAVSTVAQCPSFVEIPLDKLNDATVLSLAGIAAHTQPLKDGALMVVVDYDITFHHKDRVSKEGSFSYTVGGAIYDLEELRTVGATSLYVMINQEDNQYIHHTGPLEFTEITFVPCWNMQIYGVDEKVNTRLQPYDHAQYTTAERELGSKRMGFNFLYNQPYVWSEYLNGEPLTPRMKRRYIFRTMTDQNVQLHQYIDWTHVGSETHQISQSREINTDTGLKASVTEVDVGDKNDPSKNQVAFGESLFSTVQLTKVTSTEPNTKYTTQSIATTNIEMDAETHASMNIYGIGVGTKRYYYKFNPSTGVKKKGGYHFEATGCLGTRIGMMYSFVNPVPDINDNAGMTDFDLKRNRAELIINEVKPVYLVVQVQGSGDPTCTSIDLYSYAIGEVIRRIHSDTVVEDKGTGSETIQYEMLLEGHKYNQPQAFLKIEIPSGQQATVEYSLEFAVTKKMYIGPAGKAPEGETLTKGIIQPFKNNLEEVVYFNNRRNGYVYLTVTRVPITDTTEETNFKFQITQMQQIKNNQNNVVPAASTHIGYTYTMFNLRRDDDITLNFKSVGAGTAEIGFAYLCPFVPPFIDELGGLCNVKFSIKNGFSLTIHEGEPNHFIGKNFLVIHDNDVENFDITITPNINRHIQLGQLGEYKMDGEEPVYLVGHLQKRTTGKAQVFLNLINCDDCAVCISDKKAHPRLVPFSSDLNINIDCNAIVGNIKQQNSLESVVKVYNKTALVDFQFNESQKDKNIYLTVISLAAEGIIEQIDLMVDQTNGAEPDIQYMVDMKYSDQSEIIDPDNGRSTYSKVNYKYDIKCANLNKMDWSTLTVTPDIKATNMTLQKVQNSFYHLYASTIHTIPNKAKSEYQLMNEVGIAVITIPNSDLLSKCTTGVDTVNFYVSVHAANELIEKTPTIIHFAVANTQNVVYPLGFSKPNTIKMEPNKAFGASQKYKSRNMFYFDVITKPVSFTVTACRGNPQMRAGITDYYMRSTFLSPDFDYKTERVYKSEGFDYGEDIVLQIKPGSTQYGMMGDWIIEVGDWRDDPTNRWSAEVFAGNSDPRPGVPVRPFDFGFNGNYQVRFTPAVALGKNLNQSMLEYSMFIMPNYGEKQSSAYNPKQACGYIQGGFQLKDWTTFDKYEDKFYLESKFDQKAYEEFLSMSRNTTQYYVSVVARQKDTMLSDEYQEISFDVNQKPGPIPVNTNSQAVTIGLTVTFSIIAVVVVVLLVIWLVKRHNSKQVYEARAE</sequence>
<feature type="transmembrane region" description="Helical" evidence="1">
    <location>
        <begin position="1427"/>
        <end position="1449"/>
    </location>
</feature>